<dbReference type="RefSeq" id="WP_189780537.1">
    <property type="nucleotide sequence ID" value="NZ_BNAT01000001.1"/>
</dbReference>
<dbReference type="GO" id="GO:0016020">
    <property type="term" value="C:membrane"/>
    <property type="evidence" value="ECO:0007669"/>
    <property type="project" value="UniProtKB-SubCell"/>
</dbReference>
<dbReference type="Pfam" id="PF04932">
    <property type="entry name" value="Wzy_C"/>
    <property type="match status" value="1"/>
</dbReference>
<keyword evidence="4 5" id="KW-0472">Membrane</keyword>
<evidence type="ECO:0000256" key="3">
    <source>
        <dbReference type="ARBA" id="ARBA00022989"/>
    </source>
</evidence>
<feature type="transmembrane region" description="Helical" evidence="5">
    <location>
        <begin position="317"/>
        <end position="337"/>
    </location>
</feature>
<sequence>MSDMSVSLQTQRRRPRLLLIGMAAFWVFVGGNLALVGLNAPVTFAICCAAMFALPCALSRAPSRAGRLEPVNPLRGRLPLALWGFAALAAVSTVEKQTSAGLQNALVYLSFVGLTALAAAWTSAGSPLLLLRWIRAAAVVGAIGYLATVAVRGPGAHGFYPARVYGEVAWIGMAAAVPIAKRSRGGFVVPVLLLSACLLSLSRTATAVCALLFLALAAIGRGRRGLIRLAALAGVMSYAAVRLITEFQPLRNRFVENDNEAVGGVVIGSSGRSQMWEITWNSIKESPWLGHGIGDAQQLISDNIPLLTHPHNDYLRLWNDLGVIGLVLWVSAVFLLMRGARRRWRIAATAADRAIHQAALLCLIGLSLNAFTSNSLVYIFVTVPVAVIVGTSLGRAHAPDAPEGPTIQRNPIGQALVKVPS</sequence>
<comment type="caution">
    <text evidence="7">The sequence shown here is derived from an EMBL/GenBank/DDBJ whole genome shotgun (WGS) entry which is preliminary data.</text>
</comment>
<evidence type="ECO:0000313" key="8">
    <source>
        <dbReference type="Proteomes" id="UP000603227"/>
    </source>
</evidence>
<name>A0A919GCE7_9ACTN</name>
<feature type="transmembrane region" description="Helical" evidence="5">
    <location>
        <begin position="133"/>
        <end position="151"/>
    </location>
</feature>
<reference evidence="7" key="1">
    <citation type="journal article" date="2014" name="Int. J. Syst. Evol. Microbiol.">
        <title>Complete genome sequence of Corynebacterium casei LMG S-19264T (=DSM 44701T), isolated from a smear-ripened cheese.</title>
        <authorList>
            <consortium name="US DOE Joint Genome Institute (JGI-PGF)"/>
            <person name="Walter F."/>
            <person name="Albersmeier A."/>
            <person name="Kalinowski J."/>
            <person name="Ruckert C."/>
        </authorList>
    </citation>
    <scope>NUCLEOTIDE SEQUENCE</scope>
    <source>
        <strain evidence="7">CGMCC 4.7403</strain>
    </source>
</reference>
<comment type="subcellular location">
    <subcellularLocation>
        <location evidence="1">Membrane</location>
        <topology evidence="1">Multi-pass membrane protein</topology>
    </subcellularLocation>
</comment>
<accession>A0A919GCE7</accession>
<feature type="transmembrane region" description="Helical" evidence="5">
    <location>
        <begin position="191"/>
        <end position="219"/>
    </location>
</feature>
<feature type="transmembrane region" description="Helical" evidence="5">
    <location>
        <begin position="226"/>
        <end position="245"/>
    </location>
</feature>
<dbReference type="AlphaFoldDB" id="A0A919GCE7"/>
<keyword evidence="3 5" id="KW-1133">Transmembrane helix</keyword>
<evidence type="ECO:0000256" key="2">
    <source>
        <dbReference type="ARBA" id="ARBA00022692"/>
    </source>
</evidence>
<evidence type="ECO:0000256" key="1">
    <source>
        <dbReference type="ARBA" id="ARBA00004141"/>
    </source>
</evidence>
<feature type="transmembrane region" description="Helical" evidence="5">
    <location>
        <begin position="100"/>
        <end position="121"/>
    </location>
</feature>
<feature type="transmembrane region" description="Helical" evidence="5">
    <location>
        <begin position="42"/>
        <end position="58"/>
    </location>
</feature>
<dbReference type="Proteomes" id="UP000603227">
    <property type="component" value="Unassembled WGS sequence"/>
</dbReference>
<evidence type="ECO:0000256" key="4">
    <source>
        <dbReference type="ARBA" id="ARBA00023136"/>
    </source>
</evidence>
<dbReference type="InterPro" id="IPR007016">
    <property type="entry name" value="O-antigen_ligase-rel_domated"/>
</dbReference>
<gene>
    <name evidence="7" type="ORF">GCM10017771_03400</name>
</gene>
<dbReference type="EMBL" id="BNAT01000001">
    <property type="protein sequence ID" value="GHH81451.1"/>
    <property type="molecule type" value="Genomic_DNA"/>
</dbReference>
<feature type="transmembrane region" description="Helical" evidence="5">
    <location>
        <begin position="17"/>
        <end position="36"/>
    </location>
</feature>
<evidence type="ECO:0000313" key="7">
    <source>
        <dbReference type="EMBL" id="GHH81451.1"/>
    </source>
</evidence>
<evidence type="ECO:0000259" key="6">
    <source>
        <dbReference type="Pfam" id="PF04932"/>
    </source>
</evidence>
<feature type="transmembrane region" description="Helical" evidence="5">
    <location>
        <begin position="358"/>
        <end position="381"/>
    </location>
</feature>
<protein>
    <recommendedName>
        <fullName evidence="6">O-antigen ligase-related domain-containing protein</fullName>
    </recommendedName>
</protein>
<dbReference type="PANTHER" id="PTHR37422:SF13">
    <property type="entry name" value="LIPOPOLYSACCHARIDE BIOSYNTHESIS PROTEIN PA4999-RELATED"/>
    <property type="match status" value="1"/>
</dbReference>
<organism evidence="7 8">
    <name type="scientific">Streptomyces capitiformicae</name>
    <dbReference type="NCBI Taxonomy" id="2014920"/>
    <lineage>
        <taxon>Bacteria</taxon>
        <taxon>Bacillati</taxon>
        <taxon>Actinomycetota</taxon>
        <taxon>Actinomycetes</taxon>
        <taxon>Kitasatosporales</taxon>
        <taxon>Streptomycetaceae</taxon>
        <taxon>Streptomyces</taxon>
    </lineage>
</organism>
<dbReference type="PANTHER" id="PTHR37422">
    <property type="entry name" value="TEICHURONIC ACID BIOSYNTHESIS PROTEIN TUAE"/>
    <property type="match status" value="1"/>
</dbReference>
<keyword evidence="2 5" id="KW-0812">Transmembrane</keyword>
<dbReference type="InterPro" id="IPR051533">
    <property type="entry name" value="WaaL-like"/>
</dbReference>
<reference evidence="7" key="2">
    <citation type="submission" date="2020-09" db="EMBL/GenBank/DDBJ databases">
        <authorList>
            <person name="Sun Q."/>
            <person name="Zhou Y."/>
        </authorList>
    </citation>
    <scope>NUCLEOTIDE SEQUENCE</scope>
    <source>
        <strain evidence="7">CGMCC 4.7403</strain>
    </source>
</reference>
<proteinExistence type="predicted"/>
<feature type="domain" description="O-antigen ligase-related" evidence="6">
    <location>
        <begin position="191"/>
        <end position="330"/>
    </location>
</feature>
<evidence type="ECO:0000256" key="5">
    <source>
        <dbReference type="SAM" id="Phobius"/>
    </source>
</evidence>
<keyword evidence="8" id="KW-1185">Reference proteome</keyword>